<dbReference type="HOGENOM" id="CLU_999201_0_0_1"/>
<name>Q23QC8_TETTS</name>
<dbReference type="Proteomes" id="UP000009168">
    <property type="component" value="Unassembled WGS sequence"/>
</dbReference>
<feature type="compositionally biased region" description="Polar residues" evidence="1">
    <location>
        <begin position="201"/>
        <end position="222"/>
    </location>
</feature>
<evidence type="ECO:0000256" key="1">
    <source>
        <dbReference type="SAM" id="MobiDB-lite"/>
    </source>
</evidence>
<proteinExistence type="predicted"/>
<feature type="region of interest" description="Disordered" evidence="1">
    <location>
        <begin position="201"/>
        <end position="247"/>
    </location>
</feature>
<dbReference type="RefSeq" id="XP_001018901.1">
    <property type="nucleotide sequence ID" value="XM_001018901.2"/>
</dbReference>
<sequence>MSNYNSQEGDRFRKTVFCSNNPNKELNPPRHITKRPMDKILQQLNQNDISLSKSSIQKPTIMNVNQQTYCYNKEIKQPVNVEINSKKIVGKKLYEDKLKENIGKNIIVSPPINTEQLNVRKASGQYYQGKNTQSQNVQQHYPNAPRQLECKKKQFESKKLNKETITTELTDQINHHDKYRSQSISQRRQIPQKTTIQDCFNDFPNQNKVQSQRNSSQQPQYNSTTTTRGQRSTTTHDSFSAGVQYNKPFVPSNQQNLVRKTNAYYKYGTSTTTHSSFYL</sequence>
<protein>
    <submittedName>
        <fullName evidence="2">Uncharacterized protein</fullName>
    </submittedName>
</protein>
<dbReference type="KEGG" id="tet:TTHERM_00581580"/>
<reference evidence="3" key="1">
    <citation type="journal article" date="2006" name="PLoS Biol.">
        <title>Macronuclear genome sequence of the ciliate Tetrahymena thermophila, a model eukaryote.</title>
        <authorList>
            <person name="Eisen J.A."/>
            <person name="Coyne R.S."/>
            <person name="Wu M."/>
            <person name="Wu D."/>
            <person name="Thiagarajan M."/>
            <person name="Wortman J.R."/>
            <person name="Badger J.H."/>
            <person name="Ren Q."/>
            <person name="Amedeo P."/>
            <person name="Jones K.M."/>
            <person name="Tallon L.J."/>
            <person name="Delcher A.L."/>
            <person name="Salzberg S.L."/>
            <person name="Silva J.C."/>
            <person name="Haas B.J."/>
            <person name="Majoros W.H."/>
            <person name="Farzad M."/>
            <person name="Carlton J.M."/>
            <person name="Smith R.K. Jr."/>
            <person name="Garg J."/>
            <person name="Pearlman R.E."/>
            <person name="Karrer K.M."/>
            <person name="Sun L."/>
            <person name="Manning G."/>
            <person name="Elde N.C."/>
            <person name="Turkewitz A.P."/>
            <person name="Asai D.J."/>
            <person name="Wilkes D.E."/>
            <person name="Wang Y."/>
            <person name="Cai H."/>
            <person name="Collins K."/>
            <person name="Stewart B.A."/>
            <person name="Lee S.R."/>
            <person name="Wilamowska K."/>
            <person name="Weinberg Z."/>
            <person name="Ruzzo W.L."/>
            <person name="Wloga D."/>
            <person name="Gaertig J."/>
            <person name="Frankel J."/>
            <person name="Tsao C.-C."/>
            <person name="Gorovsky M.A."/>
            <person name="Keeling P.J."/>
            <person name="Waller R.F."/>
            <person name="Patron N.J."/>
            <person name="Cherry J.M."/>
            <person name="Stover N.A."/>
            <person name="Krieger C.J."/>
            <person name="del Toro C."/>
            <person name="Ryder H.F."/>
            <person name="Williamson S.C."/>
            <person name="Barbeau R.A."/>
            <person name="Hamilton E.P."/>
            <person name="Orias E."/>
        </authorList>
    </citation>
    <scope>NUCLEOTIDE SEQUENCE [LARGE SCALE GENOMIC DNA]</scope>
    <source>
        <strain evidence="3">SB210</strain>
    </source>
</reference>
<organism evidence="2 3">
    <name type="scientific">Tetrahymena thermophila (strain SB210)</name>
    <dbReference type="NCBI Taxonomy" id="312017"/>
    <lineage>
        <taxon>Eukaryota</taxon>
        <taxon>Sar</taxon>
        <taxon>Alveolata</taxon>
        <taxon>Ciliophora</taxon>
        <taxon>Intramacronucleata</taxon>
        <taxon>Oligohymenophorea</taxon>
        <taxon>Hymenostomatida</taxon>
        <taxon>Tetrahymenina</taxon>
        <taxon>Tetrahymenidae</taxon>
        <taxon>Tetrahymena</taxon>
    </lineage>
</organism>
<dbReference type="GeneID" id="7842339"/>
<evidence type="ECO:0000313" key="2">
    <source>
        <dbReference type="EMBL" id="EAR98656.1"/>
    </source>
</evidence>
<accession>Q23QC8</accession>
<evidence type="ECO:0000313" key="3">
    <source>
        <dbReference type="Proteomes" id="UP000009168"/>
    </source>
</evidence>
<feature type="region of interest" description="Disordered" evidence="1">
    <location>
        <begin position="1"/>
        <end position="32"/>
    </location>
</feature>
<gene>
    <name evidence="2" type="ORF">TTHERM_00581580</name>
</gene>
<dbReference type="EMBL" id="GG662649">
    <property type="protein sequence ID" value="EAR98656.1"/>
    <property type="molecule type" value="Genomic_DNA"/>
</dbReference>
<feature type="compositionally biased region" description="Low complexity" evidence="1">
    <location>
        <begin position="223"/>
        <end position="235"/>
    </location>
</feature>
<keyword evidence="3" id="KW-1185">Reference proteome</keyword>
<dbReference type="InParanoid" id="Q23QC8"/>
<dbReference type="AlphaFoldDB" id="Q23QC8"/>